<evidence type="ECO:0000256" key="2">
    <source>
        <dbReference type="SAM" id="SignalP"/>
    </source>
</evidence>
<comment type="caution">
    <text evidence="4">The sequence shown here is derived from an EMBL/GenBank/DDBJ whole genome shotgun (WGS) entry which is preliminary data.</text>
</comment>
<dbReference type="RefSeq" id="WP_303490795.1">
    <property type="nucleotide sequence ID" value="NZ_JAUOPB010000002.1"/>
</dbReference>
<organism evidence="4 5">
    <name type="scientific">Saccharophagus degradans</name>
    <dbReference type="NCBI Taxonomy" id="86304"/>
    <lineage>
        <taxon>Bacteria</taxon>
        <taxon>Pseudomonadati</taxon>
        <taxon>Pseudomonadota</taxon>
        <taxon>Gammaproteobacteria</taxon>
        <taxon>Cellvibrionales</taxon>
        <taxon>Cellvibrionaceae</taxon>
        <taxon>Saccharophagus</taxon>
    </lineage>
</organism>
<evidence type="ECO:0000313" key="4">
    <source>
        <dbReference type="EMBL" id="MDO6421373.1"/>
    </source>
</evidence>
<name>A0AAW7X338_9GAMM</name>
<accession>A0AAW7X338</accession>
<dbReference type="InterPro" id="IPR041238">
    <property type="entry name" value="Rap1a"/>
</dbReference>
<dbReference type="EMBL" id="JAUOPB010000002">
    <property type="protein sequence ID" value="MDO6421373.1"/>
    <property type="molecule type" value="Genomic_DNA"/>
</dbReference>
<feature type="signal peptide" evidence="2">
    <location>
        <begin position="1"/>
        <end position="23"/>
    </location>
</feature>
<feature type="chain" id="PRO_5043443137" evidence="2">
    <location>
        <begin position="24"/>
        <end position="135"/>
    </location>
</feature>
<keyword evidence="2" id="KW-0732">Signal</keyword>
<evidence type="ECO:0000256" key="1">
    <source>
        <dbReference type="SAM" id="MobiDB-lite"/>
    </source>
</evidence>
<dbReference type="Proteomes" id="UP001169760">
    <property type="component" value="Unassembled WGS sequence"/>
</dbReference>
<reference evidence="4" key="1">
    <citation type="submission" date="2023-07" db="EMBL/GenBank/DDBJ databases">
        <title>Genome content predicts the carbon catabolic preferences of heterotrophic bacteria.</title>
        <authorList>
            <person name="Gralka M."/>
        </authorList>
    </citation>
    <scope>NUCLEOTIDE SEQUENCE</scope>
    <source>
        <strain evidence="4">I3M17_2</strain>
    </source>
</reference>
<feature type="domain" description="Rap1a immunity protein" evidence="3">
    <location>
        <begin position="21"/>
        <end position="134"/>
    </location>
</feature>
<feature type="region of interest" description="Disordered" evidence="1">
    <location>
        <begin position="54"/>
        <end position="73"/>
    </location>
</feature>
<dbReference type="Pfam" id="PF18602">
    <property type="entry name" value="Rap1a"/>
    <property type="match status" value="1"/>
</dbReference>
<evidence type="ECO:0000313" key="5">
    <source>
        <dbReference type="Proteomes" id="UP001169760"/>
    </source>
</evidence>
<evidence type="ECO:0000259" key="3">
    <source>
        <dbReference type="Pfam" id="PF18602"/>
    </source>
</evidence>
<sequence length="135" mass="14938">MIKKISMFAALLVFAGAASTSLAEECIGVNVETEKCRYFFKGYLIGLKEATENNQATQSAAPDASESYSERAVRTRLGASGKRNIKRTYEYCLPENKNVGDIAKALQAEFHQHPARWAEEQDPIGAVLESKYPCK</sequence>
<dbReference type="AlphaFoldDB" id="A0AAW7X338"/>
<protein>
    <submittedName>
        <fullName evidence="4">Rap1a/Tai family immunity protein</fullName>
    </submittedName>
</protein>
<proteinExistence type="predicted"/>
<gene>
    <name evidence="4" type="ORF">Q4521_02700</name>
</gene>